<dbReference type="InterPro" id="IPR015330">
    <property type="entry name" value="DNA_primase/pol_bifunc_N"/>
</dbReference>
<reference evidence="2 3" key="1">
    <citation type="submission" date="2019-02" db="EMBL/GenBank/DDBJ databases">
        <title>Genomic Encyclopedia of Type Strains, Phase IV (KMG-IV): sequencing the most valuable type-strain genomes for metagenomic binning, comparative biology and taxonomic classification.</title>
        <authorList>
            <person name="Goeker M."/>
        </authorList>
    </citation>
    <scope>NUCLEOTIDE SEQUENCE [LARGE SCALE GENOMIC DNA]</scope>
    <source>
        <strain evidence="2 3">DSM 101727</strain>
    </source>
</reference>
<protein>
    <submittedName>
        <fullName evidence="2">Bifunctional DNA primase/polymerase-like protein</fullName>
    </submittedName>
</protein>
<feature type="domain" description="DNA primase/polymerase bifunctional N-terminal" evidence="1">
    <location>
        <begin position="22"/>
        <end position="172"/>
    </location>
</feature>
<sequence>MVAEHESTEAEDGKASGVERAAQEYAAHGWLVLPGSTWNGRSQYVVPGQSKITNGLRPLEPRNYATCDSRVIAKWFRPASVLPSVLLRTSVDTFVAVSVEHTLADKAIQTSVFQASPGPVAFRPDTGRAYFCTAPAGVLDAMPGSQVDQMKPGDWIPAPPTHVQGSSVYWWIPPWSVDWSPVNVDVLGKALRLAATHRAESAGTA</sequence>
<organism evidence="2 3">
    <name type="scientific">Herbihabitans rhizosphaerae</name>
    <dbReference type="NCBI Taxonomy" id="1872711"/>
    <lineage>
        <taxon>Bacteria</taxon>
        <taxon>Bacillati</taxon>
        <taxon>Actinomycetota</taxon>
        <taxon>Actinomycetes</taxon>
        <taxon>Pseudonocardiales</taxon>
        <taxon>Pseudonocardiaceae</taxon>
        <taxon>Herbihabitans</taxon>
    </lineage>
</organism>
<dbReference type="Pfam" id="PF09250">
    <property type="entry name" value="Prim-Pol"/>
    <property type="match status" value="1"/>
</dbReference>
<evidence type="ECO:0000313" key="2">
    <source>
        <dbReference type="EMBL" id="RZS37816.1"/>
    </source>
</evidence>
<dbReference type="Proteomes" id="UP000294257">
    <property type="component" value="Unassembled WGS sequence"/>
</dbReference>
<accession>A0A4Q7KNB4</accession>
<evidence type="ECO:0000313" key="3">
    <source>
        <dbReference type="Proteomes" id="UP000294257"/>
    </source>
</evidence>
<gene>
    <name evidence="2" type="ORF">EV193_105375</name>
</gene>
<name>A0A4Q7KNB4_9PSEU</name>
<dbReference type="AlphaFoldDB" id="A0A4Q7KNB4"/>
<proteinExistence type="predicted"/>
<dbReference type="EMBL" id="SGWQ01000005">
    <property type="protein sequence ID" value="RZS37816.1"/>
    <property type="molecule type" value="Genomic_DNA"/>
</dbReference>
<comment type="caution">
    <text evidence="2">The sequence shown here is derived from an EMBL/GenBank/DDBJ whole genome shotgun (WGS) entry which is preliminary data.</text>
</comment>
<keyword evidence="3" id="KW-1185">Reference proteome</keyword>
<evidence type="ECO:0000259" key="1">
    <source>
        <dbReference type="Pfam" id="PF09250"/>
    </source>
</evidence>